<accession>A0A9P4I647</accession>
<feature type="compositionally biased region" description="Basic and acidic residues" evidence="1">
    <location>
        <begin position="176"/>
        <end position="196"/>
    </location>
</feature>
<evidence type="ECO:0000256" key="1">
    <source>
        <dbReference type="SAM" id="MobiDB-lite"/>
    </source>
</evidence>
<dbReference type="OrthoDB" id="2017974at2759"/>
<evidence type="ECO:0000313" key="3">
    <source>
        <dbReference type="Proteomes" id="UP000799772"/>
    </source>
</evidence>
<organism evidence="2 3">
    <name type="scientific">Rhizodiscina lignyota</name>
    <dbReference type="NCBI Taxonomy" id="1504668"/>
    <lineage>
        <taxon>Eukaryota</taxon>
        <taxon>Fungi</taxon>
        <taxon>Dikarya</taxon>
        <taxon>Ascomycota</taxon>
        <taxon>Pezizomycotina</taxon>
        <taxon>Dothideomycetes</taxon>
        <taxon>Pleosporomycetidae</taxon>
        <taxon>Aulographales</taxon>
        <taxon>Rhizodiscinaceae</taxon>
        <taxon>Rhizodiscina</taxon>
    </lineage>
</organism>
<feature type="region of interest" description="Disordered" evidence="1">
    <location>
        <begin position="176"/>
        <end position="215"/>
    </location>
</feature>
<gene>
    <name evidence="2" type="ORF">NA57DRAFT_81138</name>
</gene>
<protein>
    <submittedName>
        <fullName evidence="2">Uncharacterized protein</fullName>
    </submittedName>
</protein>
<name>A0A9P4I647_9PEZI</name>
<reference evidence="2" key="1">
    <citation type="journal article" date="2020" name="Stud. Mycol.">
        <title>101 Dothideomycetes genomes: a test case for predicting lifestyles and emergence of pathogens.</title>
        <authorList>
            <person name="Haridas S."/>
            <person name="Albert R."/>
            <person name="Binder M."/>
            <person name="Bloem J."/>
            <person name="Labutti K."/>
            <person name="Salamov A."/>
            <person name="Andreopoulos B."/>
            <person name="Baker S."/>
            <person name="Barry K."/>
            <person name="Bills G."/>
            <person name="Bluhm B."/>
            <person name="Cannon C."/>
            <person name="Castanera R."/>
            <person name="Culley D."/>
            <person name="Daum C."/>
            <person name="Ezra D."/>
            <person name="Gonzalez J."/>
            <person name="Henrissat B."/>
            <person name="Kuo A."/>
            <person name="Liang C."/>
            <person name="Lipzen A."/>
            <person name="Lutzoni F."/>
            <person name="Magnuson J."/>
            <person name="Mondo S."/>
            <person name="Nolan M."/>
            <person name="Ohm R."/>
            <person name="Pangilinan J."/>
            <person name="Park H.-J."/>
            <person name="Ramirez L."/>
            <person name="Alfaro M."/>
            <person name="Sun H."/>
            <person name="Tritt A."/>
            <person name="Yoshinaga Y."/>
            <person name="Zwiers L.-H."/>
            <person name="Turgeon B."/>
            <person name="Goodwin S."/>
            <person name="Spatafora J."/>
            <person name="Crous P."/>
            <person name="Grigoriev I."/>
        </authorList>
    </citation>
    <scope>NUCLEOTIDE SEQUENCE</scope>
    <source>
        <strain evidence="2">CBS 133067</strain>
    </source>
</reference>
<sequence>MIDFESMYIQELRRRFLPPGPLKLRYTPQWPMLYMHVESRHKVIYNDFAMVGTECVPIDEAMKAICCGESESETANEHGQTVESLQTLLQHPSPSELDRLALKYPMPARMWRHGIHAYLKLFRYRLPETSEYMLAFIYLAYQMAILREIMAHTLVGGLLGSNKETAEEKLKEIVLQKKQHADVKERESLRQAKEAAVKAAKKKKNTASADSIESS</sequence>
<proteinExistence type="predicted"/>
<dbReference type="EMBL" id="ML978137">
    <property type="protein sequence ID" value="KAF2093638.1"/>
    <property type="molecule type" value="Genomic_DNA"/>
</dbReference>
<dbReference type="AlphaFoldDB" id="A0A9P4I647"/>
<evidence type="ECO:0000313" key="2">
    <source>
        <dbReference type="EMBL" id="KAF2093638.1"/>
    </source>
</evidence>
<keyword evidence="3" id="KW-1185">Reference proteome</keyword>
<dbReference type="Proteomes" id="UP000799772">
    <property type="component" value="Unassembled WGS sequence"/>
</dbReference>
<comment type="caution">
    <text evidence="2">The sequence shown here is derived from an EMBL/GenBank/DDBJ whole genome shotgun (WGS) entry which is preliminary data.</text>
</comment>